<keyword evidence="3" id="KW-1185">Reference proteome</keyword>
<dbReference type="AlphaFoldDB" id="A0A4Z2GQW2"/>
<feature type="region of interest" description="Disordered" evidence="1">
    <location>
        <begin position="1"/>
        <end position="20"/>
    </location>
</feature>
<protein>
    <submittedName>
        <fullName evidence="2">Uncharacterized protein</fullName>
    </submittedName>
</protein>
<dbReference type="EMBL" id="SRLO01000454">
    <property type="protein sequence ID" value="TNN55485.1"/>
    <property type="molecule type" value="Genomic_DNA"/>
</dbReference>
<feature type="region of interest" description="Disordered" evidence="1">
    <location>
        <begin position="49"/>
        <end position="70"/>
    </location>
</feature>
<proteinExistence type="predicted"/>
<evidence type="ECO:0000313" key="3">
    <source>
        <dbReference type="Proteomes" id="UP000314294"/>
    </source>
</evidence>
<organism evidence="2 3">
    <name type="scientific">Liparis tanakae</name>
    <name type="common">Tanaka's snailfish</name>
    <dbReference type="NCBI Taxonomy" id="230148"/>
    <lineage>
        <taxon>Eukaryota</taxon>
        <taxon>Metazoa</taxon>
        <taxon>Chordata</taxon>
        <taxon>Craniata</taxon>
        <taxon>Vertebrata</taxon>
        <taxon>Euteleostomi</taxon>
        <taxon>Actinopterygii</taxon>
        <taxon>Neopterygii</taxon>
        <taxon>Teleostei</taxon>
        <taxon>Neoteleostei</taxon>
        <taxon>Acanthomorphata</taxon>
        <taxon>Eupercaria</taxon>
        <taxon>Perciformes</taxon>
        <taxon>Cottioidei</taxon>
        <taxon>Cottales</taxon>
        <taxon>Liparidae</taxon>
        <taxon>Liparis</taxon>
    </lineage>
</organism>
<name>A0A4Z2GQW2_9TELE</name>
<evidence type="ECO:0000256" key="1">
    <source>
        <dbReference type="SAM" id="MobiDB-lite"/>
    </source>
</evidence>
<accession>A0A4Z2GQW2</accession>
<sequence>MSTGADPSLADSKKEKHVQHGSLKYELTEVTLSDRASRTGVIMRTGATKRRASKFDNERIGDDAERISEG</sequence>
<reference evidence="2 3" key="1">
    <citation type="submission" date="2019-03" db="EMBL/GenBank/DDBJ databases">
        <title>First draft genome of Liparis tanakae, snailfish: a comprehensive survey of snailfish specific genes.</title>
        <authorList>
            <person name="Kim W."/>
            <person name="Song I."/>
            <person name="Jeong J.-H."/>
            <person name="Kim D."/>
            <person name="Kim S."/>
            <person name="Ryu S."/>
            <person name="Song J.Y."/>
            <person name="Lee S.K."/>
        </authorList>
    </citation>
    <scope>NUCLEOTIDE SEQUENCE [LARGE SCALE GENOMIC DNA]</scope>
    <source>
        <tissue evidence="2">Muscle</tissue>
    </source>
</reference>
<feature type="compositionally biased region" description="Basic and acidic residues" evidence="1">
    <location>
        <begin position="53"/>
        <end position="70"/>
    </location>
</feature>
<evidence type="ECO:0000313" key="2">
    <source>
        <dbReference type="EMBL" id="TNN55485.1"/>
    </source>
</evidence>
<comment type="caution">
    <text evidence="2">The sequence shown here is derived from an EMBL/GenBank/DDBJ whole genome shotgun (WGS) entry which is preliminary data.</text>
</comment>
<dbReference type="Proteomes" id="UP000314294">
    <property type="component" value="Unassembled WGS sequence"/>
</dbReference>
<gene>
    <name evidence="2" type="ORF">EYF80_034307</name>
</gene>